<feature type="modified residue" description="4-aspartylphosphate" evidence="11">
    <location>
        <position position="1083"/>
    </location>
</feature>
<dbReference type="Pfam" id="PF02518">
    <property type="entry name" value="HATPase_c"/>
    <property type="match status" value="1"/>
</dbReference>
<feature type="compositionally biased region" description="Low complexity" evidence="12">
    <location>
        <begin position="61"/>
        <end position="72"/>
    </location>
</feature>
<evidence type="ECO:0000313" key="17">
    <source>
        <dbReference type="Proteomes" id="UP000298493"/>
    </source>
</evidence>
<dbReference type="InterPro" id="IPR011006">
    <property type="entry name" value="CheY-like_superfamily"/>
</dbReference>
<dbReference type="SMART" id="SM00387">
    <property type="entry name" value="HATPase_c"/>
    <property type="match status" value="1"/>
</dbReference>
<evidence type="ECO:0000256" key="10">
    <source>
        <dbReference type="ARBA" id="ARBA00023170"/>
    </source>
</evidence>
<dbReference type="Pfam" id="PF08446">
    <property type="entry name" value="PAS_2"/>
    <property type="match status" value="1"/>
</dbReference>
<dbReference type="InterPro" id="IPR005467">
    <property type="entry name" value="His_kinase_dom"/>
</dbReference>
<dbReference type="SUPFAM" id="SSF47384">
    <property type="entry name" value="Homodimeric domain of signal transducing histidine kinase"/>
    <property type="match status" value="1"/>
</dbReference>
<dbReference type="InterPro" id="IPR003018">
    <property type="entry name" value="GAF"/>
</dbReference>
<evidence type="ECO:0000256" key="5">
    <source>
        <dbReference type="ARBA" id="ARBA00022741"/>
    </source>
</evidence>
<keyword evidence="8" id="KW-0157">Chromophore</keyword>
<dbReference type="InterPro" id="IPR029016">
    <property type="entry name" value="GAF-like_dom_sf"/>
</dbReference>
<dbReference type="InterPro" id="IPR003594">
    <property type="entry name" value="HATPase_dom"/>
</dbReference>
<dbReference type="SMART" id="SM00388">
    <property type="entry name" value="HisKA"/>
    <property type="match status" value="1"/>
</dbReference>
<dbReference type="PANTHER" id="PTHR43065:SF10">
    <property type="entry name" value="PEROXIDE STRESS-ACTIVATED HISTIDINE KINASE MAK3"/>
    <property type="match status" value="1"/>
</dbReference>
<keyword evidence="6" id="KW-0418">Kinase</keyword>
<keyword evidence="3" id="KW-0716">Sensory transduction</keyword>
<dbReference type="Pfam" id="PF00360">
    <property type="entry name" value="PHY"/>
    <property type="match status" value="1"/>
</dbReference>
<evidence type="ECO:0000256" key="12">
    <source>
        <dbReference type="SAM" id="MobiDB-lite"/>
    </source>
</evidence>
<dbReference type="SUPFAM" id="SSF55781">
    <property type="entry name" value="GAF domain-like"/>
    <property type="match status" value="2"/>
</dbReference>
<dbReference type="GO" id="GO:0000155">
    <property type="term" value="F:phosphorelay sensor kinase activity"/>
    <property type="evidence" value="ECO:0007669"/>
    <property type="project" value="InterPro"/>
</dbReference>
<sequence length="1099" mass="122647">MRPRNMRSSSTSLAPLVPDFPPKLDPGERVYPIRFSIGTPYQIESSGEAPIVTPSQINLGTSPATSTPSSAESESESSTDDGAGPSDDDGTVVDVHHSESPLITEKHEYAVVGEGDHGVDHRVLFGSRGRREFQRCEDEPIHIPGAIQSFGVLIAIRLVERGKLQVRIASENCESFCQYSPTDLFALENFSDIFPDHYRNSFDAKAWYIQEQYMRAHVEVEPIVFSTVIRTPRGDSLPVSCAVHFVGQGRDLLVCEFESQNSLEPSASTIDPDMPSKPVVTLDVDPIIVSLAAQPTKARPLHLNRLVHSLHPDERSTTETVSIMAQIQQELTACRDFEELLDTVVSVVQQLTRFHRVMVYRFDKVYNGQVVAEAIIPEATGDLYKGLHFPASDIPPQARRLYQINKVRLLFDREMPTARLVCQAVEDMEKPLDLTHSYLRAMSPIHIKYLGNMGVRSTASISLQFNDKLWGLICCHSYGPTATHVSFSVREVCYWIGLCVSNCIAKLSYSSRLGARKLLETIQVDKDPQSCITASSSDILRLFGSNSGFMVIQGEARTVGKHESYLEAILVLRYVHLRAYTTVVSTHNITEDHPNFPRSTALDTIAGFLFIPLSNESDYMLFFRTHQMKEVHWAGNPHAKEMTSLNNTLLEPRASFKRWTEIVTGASKEWTQEEYQEYATTVRLVYGKFIEVWRANERSLFNTKTKRILLLNASHEARTPLNAIINYLEVAMENRLDNDTRELLRKSHSASQSLVYIIDDLLNLTRSQDGSFPLLELGFDIRSALAEALKPLEDLASGKGLQLLVFVDPNFPQFVRGDFQRFQQAIVHVVSNAIRCTANGCVQLEANLVDRNDAHCLVEIKVSDTGIGIAEDHLDELFQELEQIPSEDSEMAKPTVIGKLSRDPTPIGKPVLGLGLATVARFTRLRSGLLKVRSTRGVGTIVSLLLPFPRSSEAFHPFQLPTPPVEDHSTSISTTSGAADPPGSSGEVSGSDYAHGFFDLPVPTNQAQSPPMTPHPLLTTKTMVDMSQQPMMVMVADDNKINRQILKRRLERMDHQVETASDGQQCYGMFKEYSAGTHFILMDLDASSTHSYWPTRTDL</sequence>
<dbReference type="InterPro" id="IPR036890">
    <property type="entry name" value="HATPase_C_sf"/>
</dbReference>
<keyword evidence="4" id="KW-0808">Transferase</keyword>
<dbReference type="Gene3D" id="3.30.450.40">
    <property type="match status" value="1"/>
</dbReference>
<dbReference type="InterPro" id="IPR043150">
    <property type="entry name" value="Phytochrome_PHY_sf"/>
</dbReference>
<dbReference type="InterPro" id="IPR013515">
    <property type="entry name" value="Phytochrome_cen-reg"/>
</dbReference>
<evidence type="ECO:0000256" key="9">
    <source>
        <dbReference type="ARBA" id="ARBA00023012"/>
    </source>
</evidence>
<evidence type="ECO:0000259" key="14">
    <source>
        <dbReference type="PROSITE" id="PS50109"/>
    </source>
</evidence>
<dbReference type="PROSITE" id="PS50110">
    <property type="entry name" value="RESPONSE_REGULATORY"/>
    <property type="match status" value="1"/>
</dbReference>
<gene>
    <name evidence="16" type="ORF">E6O75_ATG08436</name>
</gene>
<dbReference type="Pfam" id="PF00512">
    <property type="entry name" value="HisKA"/>
    <property type="match status" value="1"/>
</dbReference>
<evidence type="ECO:0000313" key="16">
    <source>
        <dbReference type="EMBL" id="TID15183.1"/>
    </source>
</evidence>
<dbReference type="InterPro" id="IPR001789">
    <property type="entry name" value="Sig_transdc_resp-reg_receiver"/>
</dbReference>
<dbReference type="GO" id="GO:0009881">
    <property type="term" value="F:photoreceptor activity"/>
    <property type="evidence" value="ECO:0007669"/>
    <property type="project" value="UniProtKB-KW"/>
</dbReference>
<dbReference type="GO" id="GO:0005524">
    <property type="term" value="F:ATP binding"/>
    <property type="evidence" value="ECO:0007669"/>
    <property type="project" value="UniProtKB-KW"/>
</dbReference>
<dbReference type="InterPro" id="IPR003661">
    <property type="entry name" value="HisK_dim/P_dom"/>
</dbReference>
<feature type="region of interest" description="Disordered" evidence="12">
    <location>
        <begin position="46"/>
        <end position="94"/>
    </location>
</feature>
<evidence type="ECO:0000259" key="15">
    <source>
        <dbReference type="PROSITE" id="PS50110"/>
    </source>
</evidence>
<evidence type="ECO:0000259" key="13">
    <source>
        <dbReference type="PROSITE" id="PS50046"/>
    </source>
</evidence>
<dbReference type="Proteomes" id="UP000298493">
    <property type="component" value="Unassembled WGS sequence"/>
</dbReference>
<organism evidence="16 17">
    <name type="scientific">Venturia nashicola</name>
    <dbReference type="NCBI Taxonomy" id="86259"/>
    <lineage>
        <taxon>Eukaryota</taxon>
        <taxon>Fungi</taxon>
        <taxon>Dikarya</taxon>
        <taxon>Ascomycota</taxon>
        <taxon>Pezizomycotina</taxon>
        <taxon>Dothideomycetes</taxon>
        <taxon>Pleosporomycetidae</taxon>
        <taxon>Venturiales</taxon>
        <taxon>Venturiaceae</taxon>
        <taxon>Venturia</taxon>
    </lineage>
</organism>
<dbReference type="CDD" id="cd00082">
    <property type="entry name" value="HisKA"/>
    <property type="match status" value="1"/>
</dbReference>
<dbReference type="Gene3D" id="3.40.50.2300">
    <property type="match status" value="1"/>
</dbReference>
<dbReference type="SUPFAM" id="SSF55874">
    <property type="entry name" value="ATPase domain of HSP90 chaperone/DNA topoisomerase II/histidine kinase"/>
    <property type="match status" value="1"/>
</dbReference>
<dbReference type="Gene3D" id="3.30.450.270">
    <property type="match status" value="1"/>
</dbReference>
<comment type="caution">
    <text evidence="16">The sequence shown here is derived from an EMBL/GenBank/DDBJ whole genome shotgun (WGS) entry which is preliminary data.</text>
</comment>
<proteinExistence type="predicted"/>
<evidence type="ECO:0000256" key="7">
    <source>
        <dbReference type="ARBA" id="ARBA00022840"/>
    </source>
</evidence>
<dbReference type="InterPro" id="IPR036097">
    <property type="entry name" value="HisK_dim/P_sf"/>
</dbReference>
<dbReference type="Pfam" id="PF01590">
    <property type="entry name" value="GAF"/>
    <property type="match status" value="1"/>
</dbReference>
<keyword evidence="1" id="KW-0600">Photoreceptor protein</keyword>
<dbReference type="SUPFAM" id="SSF55785">
    <property type="entry name" value="PYP-like sensor domain (PAS domain)"/>
    <property type="match status" value="1"/>
</dbReference>
<evidence type="ECO:0000256" key="8">
    <source>
        <dbReference type="ARBA" id="ARBA00022991"/>
    </source>
</evidence>
<dbReference type="AlphaFoldDB" id="A0A4Z1NHX7"/>
<dbReference type="PRINTS" id="PR01033">
    <property type="entry name" value="PHYTOCHROME"/>
</dbReference>
<evidence type="ECO:0000256" key="1">
    <source>
        <dbReference type="ARBA" id="ARBA00022543"/>
    </source>
</evidence>
<evidence type="ECO:0000256" key="6">
    <source>
        <dbReference type="ARBA" id="ARBA00022777"/>
    </source>
</evidence>
<dbReference type="PROSITE" id="PS50046">
    <property type="entry name" value="PHYTOCHROME_2"/>
    <property type="match status" value="1"/>
</dbReference>
<reference evidence="16 17" key="1">
    <citation type="submission" date="2019-04" db="EMBL/GenBank/DDBJ databases">
        <title>High contiguity whole genome sequence and gene annotation resource for two Venturia nashicola isolates.</title>
        <authorList>
            <person name="Prokchorchik M."/>
            <person name="Won K."/>
            <person name="Lee Y."/>
            <person name="Choi E.D."/>
            <person name="Segonzac C."/>
            <person name="Sohn K.H."/>
        </authorList>
    </citation>
    <scope>NUCLEOTIDE SEQUENCE [LARGE SCALE GENOMIC DNA]</scope>
    <source>
        <strain evidence="16 17">PRI2</strain>
    </source>
</reference>
<feature type="domain" description="Histidine kinase" evidence="14">
    <location>
        <begin position="712"/>
        <end position="950"/>
    </location>
</feature>
<dbReference type="InterPro" id="IPR016132">
    <property type="entry name" value="Phyto_chromo_attachment"/>
</dbReference>
<feature type="region of interest" description="Disordered" evidence="12">
    <location>
        <begin position="961"/>
        <end position="990"/>
    </location>
</feature>
<keyword evidence="5" id="KW-0547">Nucleotide-binding</keyword>
<dbReference type="OrthoDB" id="2015534at2759"/>
<dbReference type="InterPro" id="IPR001294">
    <property type="entry name" value="Phytochrome"/>
</dbReference>
<keyword evidence="7" id="KW-0067">ATP-binding</keyword>
<protein>
    <submittedName>
        <fullName evidence="16">Phytochrome-like protein</fullName>
    </submittedName>
</protein>
<dbReference type="STRING" id="86259.A0A4Z1NHX7"/>
<dbReference type="EMBL" id="SNSC02000021">
    <property type="protein sequence ID" value="TID15183.1"/>
    <property type="molecule type" value="Genomic_DNA"/>
</dbReference>
<dbReference type="InterPro" id="IPR035965">
    <property type="entry name" value="PAS-like_dom_sf"/>
</dbReference>
<keyword evidence="10" id="KW-0675">Receptor</keyword>
<feature type="domain" description="Phytochrome chromophore attachment site" evidence="13">
    <location>
        <begin position="336"/>
        <end position="493"/>
    </location>
</feature>
<feature type="domain" description="Response regulatory" evidence="15">
    <location>
        <begin position="1032"/>
        <end position="1099"/>
    </location>
</feature>
<dbReference type="Gene3D" id="1.10.287.130">
    <property type="match status" value="1"/>
</dbReference>
<keyword evidence="2 11" id="KW-0597">Phosphoprotein</keyword>
<keyword evidence="17" id="KW-1185">Reference proteome</keyword>
<evidence type="ECO:0000256" key="4">
    <source>
        <dbReference type="ARBA" id="ARBA00022679"/>
    </source>
</evidence>
<dbReference type="GO" id="GO:0009584">
    <property type="term" value="P:detection of visible light"/>
    <property type="evidence" value="ECO:0007669"/>
    <property type="project" value="InterPro"/>
</dbReference>
<evidence type="ECO:0000256" key="2">
    <source>
        <dbReference type="ARBA" id="ARBA00022553"/>
    </source>
</evidence>
<accession>A0A4Z1NHX7</accession>
<dbReference type="PANTHER" id="PTHR43065">
    <property type="entry name" value="SENSOR HISTIDINE KINASE"/>
    <property type="match status" value="1"/>
</dbReference>
<name>A0A4Z1NHX7_9PEZI</name>
<feature type="region of interest" description="Disordered" evidence="12">
    <location>
        <begin position="1"/>
        <end position="30"/>
    </location>
</feature>
<dbReference type="Gene3D" id="3.30.565.10">
    <property type="entry name" value="Histidine kinase-like ATPase, C-terminal domain"/>
    <property type="match status" value="1"/>
</dbReference>
<feature type="compositionally biased region" description="Polar residues" evidence="12">
    <location>
        <begin position="1"/>
        <end position="13"/>
    </location>
</feature>
<keyword evidence="9" id="KW-0902">Two-component regulatory system</keyword>
<dbReference type="Gene3D" id="3.30.450.20">
    <property type="entry name" value="PAS domain"/>
    <property type="match status" value="1"/>
</dbReference>
<dbReference type="GO" id="GO:0006355">
    <property type="term" value="P:regulation of DNA-templated transcription"/>
    <property type="evidence" value="ECO:0007669"/>
    <property type="project" value="InterPro"/>
</dbReference>
<dbReference type="SUPFAM" id="SSF52172">
    <property type="entry name" value="CheY-like"/>
    <property type="match status" value="1"/>
</dbReference>
<evidence type="ECO:0000256" key="11">
    <source>
        <dbReference type="PROSITE-ProRule" id="PRU00169"/>
    </source>
</evidence>
<evidence type="ECO:0000256" key="3">
    <source>
        <dbReference type="ARBA" id="ARBA00022606"/>
    </source>
</evidence>
<dbReference type="InterPro" id="IPR013654">
    <property type="entry name" value="PAS_2"/>
</dbReference>
<dbReference type="PROSITE" id="PS50109">
    <property type="entry name" value="HIS_KIN"/>
    <property type="match status" value="1"/>
</dbReference>